<sequence length="1165" mass="131134">MADDDSNCFAVQDHLALPYITQILMEEEDDVDEDNPALLKAQRPFAQILSSSMHASTLMADQGGALALDVHSPSSPIFKFKGVDEVRSLLLLPDGDYSTHMFSTAFLRGMEEANKFLPTNCELTTTGGHDQPKEKSGRGRKDRHGEVEADVSRTSRLVEAGAGEVFDQMLTAMGNETGNSNKKGRKSKARVVDLHTLLIHCAKAVMDDRRSAGELLKEIKQHASPTGDATQRLAYWFAEGLEARLTGTGSQVYGLLTAECTSTVRHMQAYQLFMSTCCFRKVAFLFANKAIFNAAVGKSRLHIVDYGLHSGFQWPELLRWLASRDGGPPEVRITHVELPQPGVYPEKHMEQIGNRLTDIAQELGVPFKYRAIMAQWQTICVEDLDMEPDEALAVNDQFNFRTLMDESVVIASPNPRDAVLGNISKMKPDVFVQSTVNGSYGTFFLSRFREALFYHSALFDMLDATMPRESKLRLALERDVFGWMVLNAIAYEGEDRVERGETYKHWQIRNQRAGLRQLPLNRETVKMARDMVMVWWIHAILARKMKFKIGSKKACRFKVLMVLRVYAVQAIGGSGLEIPNDYYIQDWLEGLAVKDRRSGVDHLALPNIARILMEEEDDIDEDNPALLKAQRPFAQILSSSMHASTLMADQGGALASDMHSPSSGISKFKGVDDVRSLLLLANGEFSTDIFSTAFLKGMEEAKKFLPTNSELTATGEQDQPKEKSSRGRKDWSDEVEADFSRTDRLVEAGACEVFDFNQMCSSMDNETGNSNKKGRKSKARVIDLHTLLIHCAKAVMDDRRRAGELLKEIQQHASPTGDATQRLAYWFAEGLEARLTGTGSQVYGTLTAKGTSAVAHSEAYQEFISACCFRNVSFLFANSAIFNAAVGRSRLHIVDYGFRYGFQWSELLRRLAARDGGPPEVRITHIDLPQPGFHPEKHMEEIGYRLTGIARELGVSFKYRAILAQWQTVSIEDLDLDLEPDEVLAVNDLYNFRTLMDESVVIGSPNPRDTVLGNISKMKPDVFVQSTVNGSYGTFFLSRFREALFFYSALFDMLDATMPRENKLRLALERNIFGWVVLNAIAYEGTDRVERCETYKHWQVRNQRAGLRQLPLDRETVKMARDMVKNKYHKDFLIDEDHHWLLQGWKGRILLAHSTWEADGASSHC</sequence>
<feature type="compositionally biased region" description="Basic and acidic residues" evidence="4">
    <location>
        <begin position="130"/>
        <end position="152"/>
    </location>
</feature>
<dbReference type="ExpressionAtlas" id="R7W4N3">
    <property type="expression patterns" value="baseline"/>
</dbReference>
<feature type="region of interest" description="Disordered" evidence="4">
    <location>
        <begin position="119"/>
        <end position="152"/>
    </location>
</feature>
<evidence type="ECO:0000256" key="3">
    <source>
        <dbReference type="PROSITE-ProRule" id="PRU01191"/>
    </source>
</evidence>
<dbReference type="PANTHER" id="PTHR31636">
    <property type="entry name" value="OSJNBA0084A10.13 PROTEIN-RELATED"/>
    <property type="match status" value="1"/>
</dbReference>
<feature type="compositionally biased region" description="Polar residues" evidence="4">
    <location>
        <begin position="706"/>
        <end position="717"/>
    </location>
</feature>
<evidence type="ECO:0000313" key="5">
    <source>
        <dbReference type="EnsemblPlants" id="EMT03072"/>
    </source>
</evidence>
<keyword evidence="1" id="KW-0805">Transcription regulation</keyword>
<comment type="caution">
    <text evidence="3">Lacks conserved residue(s) required for the propagation of feature annotation.</text>
</comment>
<dbReference type="EnsemblPlants" id="EMT03072">
    <property type="protein sequence ID" value="EMT03072"/>
    <property type="gene ID" value="F775_03306"/>
</dbReference>
<keyword evidence="2" id="KW-0804">Transcription</keyword>
<comment type="similarity">
    <text evidence="3">Belongs to the GRAS family.</text>
</comment>
<organism evidence="5">
    <name type="scientific">Aegilops tauschii</name>
    <name type="common">Tausch's goatgrass</name>
    <name type="synonym">Aegilops squarrosa</name>
    <dbReference type="NCBI Taxonomy" id="37682"/>
    <lineage>
        <taxon>Eukaryota</taxon>
        <taxon>Viridiplantae</taxon>
        <taxon>Streptophyta</taxon>
        <taxon>Embryophyta</taxon>
        <taxon>Tracheophyta</taxon>
        <taxon>Spermatophyta</taxon>
        <taxon>Magnoliopsida</taxon>
        <taxon>Liliopsida</taxon>
        <taxon>Poales</taxon>
        <taxon>Poaceae</taxon>
        <taxon>BOP clade</taxon>
        <taxon>Pooideae</taxon>
        <taxon>Triticodae</taxon>
        <taxon>Triticeae</taxon>
        <taxon>Triticinae</taxon>
        <taxon>Aegilops</taxon>
    </lineage>
</organism>
<dbReference type="InterPro" id="IPR005202">
    <property type="entry name" value="TF_GRAS"/>
</dbReference>
<evidence type="ECO:0000256" key="1">
    <source>
        <dbReference type="ARBA" id="ARBA00023015"/>
    </source>
</evidence>
<protein>
    <recommendedName>
        <fullName evidence="6">Scarecrow-like protein 9</fullName>
    </recommendedName>
</protein>
<name>R7W4N3_AEGTA</name>
<evidence type="ECO:0008006" key="6">
    <source>
        <dbReference type="Google" id="ProtNLM"/>
    </source>
</evidence>
<evidence type="ECO:0000256" key="4">
    <source>
        <dbReference type="SAM" id="MobiDB-lite"/>
    </source>
</evidence>
<feature type="short sequence motif" description="VHIID" evidence="3">
    <location>
        <begin position="891"/>
        <end position="895"/>
    </location>
</feature>
<feature type="region of interest" description="Disordered" evidence="4">
    <location>
        <begin position="706"/>
        <end position="735"/>
    </location>
</feature>
<feature type="compositionally biased region" description="Basic and acidic residues" evidence="4">
    <location>
        <begin position="718"/>
        <end position="735"/>
    </location>
</feature>
<feature type="short sequence motif" description="VHIID" evidence="3">
    <location>
        <begin position="301"/>
        <end position="305"/>
    </location>
</feature>
<dbReference type="AlphaFoldDB" id="R7W4N3"/>
<proteinExistence type="inferred from homology"/>
<feature type="region of interest" description="VHIID" evidence="3">
    <location>
        <begin position="270"/>
        <end position="335"/>
    </location>
</feature>
<feature type="region of interest" description="VHIID" evidence="3">
    <location>
        <begin position="860"/>
        <end position="925"/>
    </location>
</feature>
<feature type="region of interest" description="SAW" evidence="3">
    <location>
        <begin position="490"/>
        <end position="567"/>
    </location>
</feature>
<accession>R7W4N3</accession>
<dbReference type="PROSITE" id="PS50985">
    <property type="entry name" value="GRAS"/>
    <property type="match status" value="2"/>
</dbReference>
<feature type="region of interest" description="Leucine repeat II (LRII)" evidence="3">
    <location>
        <begin position="351"/>
        <end position="383"/>
    </location>
</feature>
<feature type="region of interest" description="SAW" evidence="3">
    <location>
        <begin position="1082"/>
        <end position="1157"/>
    </location>
</feature>
<dbReference type="Pfam" id="PF03514">
    <property type="entry name" value="GRAS"/>
    <property type="match status" value="2"/>
</dbReference>
<evidence type="ECO:0000256" key="2">
    <source>
        <dbReference type="ARBA" id="ARBA00023163"/>
    </source>
</evidence>
<feature type="region of interest" description="Leucine repeat II (LRII)" evidence="3">
    <location>
        <begin position="941"/>
        <end position="973"/>
    </location>
</feature>
<reference evidence="5" key="1">
    <citation type="submission" date="2015-06" db="UniProtKB">
        <authorList>
            <consortium name="EnsemblPlants"/>
        </authorList>
    </citation>
    <scope>IDENTIFICATION</scope>
</reference>